<keyword evidence="1" id="KW-1133">Transmembrane helix</keyword>
<proteinExistence type="predicted"/>
<keyword evidence="1" id="KW-0812">Transmembrane</keyword>
<dbReference type="Proteomes" id="UP000234653">
    <property type="component" value="Chromosome"/>
</dbReference>
<accession>A0A2K9HE00</accession>
<name>A0A2K9HE00_9LACO</name>
<dbReference type="AlphaFoldDB" id="A0A2K9HE00"/>
<dbReference type="EMBL" id="CP018867">
    <property type="protein sequence ID" value="AUI70781.1"/>
    <property type="molecule type" value="Genomic_DNA"/>
</dbReference>
<evidence type="ECO:0000256" key="1">
    <source>
        <dbReference type="SAM" id="Phobius"/>
    </source>
</evidence>
<dbReference type="STRING" id="1423720.FC67_GL000235"/>
<protein>
    <recommendedName>
        <fullName evidence="4">Competence protein ComGD</fullName>
    </recommendedName>
</protein>
<keyword evidence="3" id="KW-1185">Reference proteome</keyword>
<reference evidence="2 3" key="1">
    <citation type="submission" date="2016-12" db="EMBL/GenBank/DDBJ databases">
        <title>The whole genome sequencing and assembly of Lactobacillus alimentarius DSM 20249T strain.</title>
        <authorList>
            <person name="Lee Y.-J."/>
            <person name="Yi H."/>
            <person name="Bahn Y.-S."/>
            <person name="Kim J.F."/>
            <person name="Lee D.-W."/>
        </authorList>
    </citation>
    <scope>NUCLEOTIDE SEQUENCE [LARGE SCALE GENOMIC DNA]</scope>
    <source>
        <strain evidence="2 3">DSM 20249</strain>
    </source>
</reference>
<evidence type="ECO:0008006" key="4">
    <source>
        <dbReference type="Google" id="ProtNLM"/>
    </source>
</evidence>
<evidence type="ECO:0000313" key="2">
    <source>
        <dbReference type="EMBL" id="AUI70781.1"/>
    </source>
</evidence>
<evidence type="ECO:0000313" key="3">
    <source>
        <dbReference type="Proteomes" id="UP000234653"/>
    </source>
</evidence>
<feature type="transmembrane region" description="Helical" evidence="1">
    <location>
        <begin position="6"/>
        <end position="23"/>
    </location>
</feature>
<dbReference type="KEGG" id="lali:LA20249_00550"/>
<sequence length="137" mass="15734">MILETVIGLMIVCSLITISVINFNNYRAHVEEKQALEWFKGSFKNTMNYAYLNNKSASMKVEANRIDFLYTDIHGKRIDHKKKFPKTLTIVNAPVDYFIGRSGQSGPRTVIIHSKLSNEDYKYVIQLGWGEIVESKT</sequence>
<organism evidence="2 3">
    <name type="scientific">Companilactobacillus alimentarius DSM 20249</name>
    <dbReference type="NCBI Taxonomy" id="1423720"/>
    <lineage>
        <taxon>Bacteria</taxon>
        <taxon>Bacillati</taxon>
        <taxon>Bacillota</taxon>
        <taxon>Bacilli</taxon>
        <taxon>Lactobacillales</taxon>
        <taxon>Lactobacillaceae</taxon>
        <taxon>Companilactobacillus</taxon>
    </lineage>
</organism>
<gene>
    <name evidence="2" type="ORF">LA20249_00550</name>
</gene>
<keyword evidence="1" id="KW-0472">Membrane</keyword>